<dbReference type="Pfam" id="PF26639">
    <property type="entry name" value="Het-6_barrel"/>
    <property type="match status" value="1"/>
</dbReference>
<comment type="caution">
    <text evidence="2">The sequence shown here is derived from an EMBL/GenBank/DDBJ whole genome shotgun (WGS) entry which is preliminary data.</text>
</comment>
<evidence type="ECO:0000313" key="3">
    <source>
        <dbReference type="Proteomes" id="UP001324427"/>
    </source>
</evidence>
<dbReference type="Pfam" id="PF06985">
    <property type="entry name" value="HET"/>
    <property type="match status" value="1"/>
</dbReference>
<dbReference type="Proteomes" id="UP001324427">
    <property type="component" value="Unassembled WGS sequence"/>
</dbReference>
<dbReference type="InterPro" id="IPR052895">
    <property type="entry name" value="HetReg/Transcr_Mod"/>
</dbReference>
<evidence type="ECO:0000313" key="2">
    <source>
        <dbReference type="EMBL" id="KAK4546756.1"/>
    </source>
</evidence>
<dbReference type="EMBL" id="JAVFHQ010000013">
    <property type="protein sequence ID" value="KAK4546756.1"/>
    <property type="molecule type" value="Genomic_DNA"/>
</dbReference>
<proteinExistence type="predicted"/>
<sequence>MVTEQALVAARTSPPRLEHAPSQHSCPVVGPKDPVRYTKLLEREIRLCTIERADSKGQLRCNLSVVKLDSLVAFRCLSYVWGSAIEKEMITLQGGACEVTPNLHAALRRLQRSNITIDIWIDAICINQADEVEKGQQVALMGSLFAKAEEVVVWLGEGADALKNGDSAGEESGHNLLEFSCVDKVLSMLAADQHFHDLPIAHDCRARSCAATTSHATKREEAWDKVLESMKSIFETTWFERAWTVQEIVLAQKARFLYGHSVDLPYEMASAAFVNLGHHMRSCCSECVFSLPPEDWRDLYRMARQMLDLANARTGVALGQHIVQSLMQFSWKNATDPRDKLYGLLGLQSGLTPTPVVPDYQISLQQLFCRFAADMVTTQGWLVPLCLDLAQELPDLPSWVPEWSRRSSDPVAYGIARFEWTHSYNAADGIFGLTTVGPWNVLSVEGLRFDIIAWVGPAYELTDLVEDQLNVFDEWKKLLDLPAKGEDSYSGGGALDEAFWRTALADRFQLDDGARPATPDDVAQLQRFLDDIRVRSRAQDPDAVIGQDDAMASHIIAVLDRRLFQTVHGWIGVCPKAADVGDDVFVLGDCPVPIVLRKAPPWCNKQLYIALGHCYLHGLMYGEALRMKLPRVRVHIK</sequence>
<name>A0AAV9JP37_9PEZI</name>
<gene>
    <name evidence="2" type="ORF">LTR36_001488</name>
</gene>
<keyword evidence="3" id="KW-1185">Reference proteome</keyword>
<dbReference type="AlphaFoldDB" id="A0AAV9JP37"/>
<feature type="domain" description="Heterokaryon incompatibility" evidence="1">
    <location>
        <begin position="74"/>
        <end position="247"/>
    </location>
</feature>
<organism evidence="2 3">
    <name type="scientific">Oleoguttula mirabilis</name>
    <dbReference type="NCBI Taxonomy" id="1507867"/>
    <lineage>
        <taxon>Eukaryota</taxon>
        <taxon>Fungi</taxon>
        <taxon>Dikarya</taxon>
        <taxon>Ascomycota</taxon>
        <taxon>Pezizomycotina</taxon>
        <taxon>Dothideomycetes</taxon>
        <taxon>Dothideomycetidae</taxon>
        <taxon>Mycosphaerellales</taxon>
        <taxon>Teratosphaeriaceae</taxon>
        <taxon>Oleoguttula</taxon>
    </lineage>
</organism>
<accession>A0AAV9JP37</accession>
<evidence type="ECO:0000259" key="1">
    <source>
        <dbReference type="Pfam" id="PF06985"/>
    </source>
</evidence>
<dbReference type="PANTHER" id="PTHR24148">
    <property type="entry name" value="ANKYRIN REPEAT DOMAIN-CONTAINING PROTEIN 39 HOMOLOG-RELATED"/>
    <property type="match status" value="1"/>
</dbReference>
<protein>
    <recommendedName>
        <fullName evidence="1">Heterokaryon incompatibility domain-containing protein</fullName>
    </recommendedName>
</protein>
<dbReference type="PANTHER" id="PTHR24148:SF64">
    <property type="entry name" value="HETEROKARYON INCOMPATIBILITY DOMAIN-CONTAINING PROTEIN"/>
    <property type="match status" value="1"/>
</dbReference>
<dbReference type="InterPro" id="IPR010730">
    <property type="entry name" value="HET"/>
</dbReference>
<reference evidence="2 3" key="1">
    <citation type="submission" date="2021-11" db="EMBL/GenBank/DDBJ databases">
        <title>Black yeast isolated from Biological Soil Crust.</title>
        <authorList>
            <person name="Kurbessoian T."/>
        </authorList>
    </citation>
    <scope>NUCLEOTIDE SEQUENCE [LARGE SCALE GENOMIC DNA]</scope>
    <source>
        <strain evidence="2 3">CCFEE 5522</strain>
    </source>
</reference>